<evidence type="ECO:0000256" key="1">
    <source>
        <dbReference type="ARBA" id="ARBA00004453"/>
    </source>
</evidence>
<evidence type="ECO:0000256" key="4">
    <source>
        <dbReference type="ARBA" id="ARBA00023125"/>
    </source>
</evidence>
<dbReference type="SMART" id="SM00528">
    <property type="entry name" value="HNS"/>
    <property type="match status" value="1"/>
</dbReference>
<evidence type="ECO:0000313" key="7">
    <source>
        <dbReference type="Proteomes" id="UP000077857"/>
    </source>
</evidence>
<dbReference type="Pfam" id="PF00816">
    <property type="entry name" value="Histone_HNS"/>
    <property type="match status" value="1"/>
</dbReference>
<dbReference type="GO" id="GO:0005829">
    <property type="term" value="C:cytosol"/>
    <property type="evidence" value="ECO:0007669"/>
    <property type="project" value="TreeGrafter"/>
</dbReference>
<dbReference type="Gene3D" id="4.10.430.10">
    <property type="entry name" value="Histone-like protein H-NS, C-terminal domain"/>
    <property type="match status" value="1"/>
</dbReference>
<name>A0A177NEG3_9GAMM</name>
<keyword evidence="4" id="KW-0238">DNA-binding</keyword>
<dbReference type="GO" id="GO:0032993">
    <property type="term" value="C:protein-DNA complex"/>
    <property type="evidence" value="ECO:0007669"/>
    <property type="project" value="TreeGrafter"/>
</dbReference>
<dbReference type="Proteomes" id="UP000077857">
    <property type="component" value="Unassembled WGS sequence"/>
</dbReference>
<dbReference type="RefSeq" id="WP_064040425.1">
    <property type="nucleotide sequence ID" value="NZ_LUUJ01000076.1"/>
</dbReference>
<protein>
    <submittedName>
        <fullName evidence="6">Histone</fullName>
    </submittedName>
</protein>
<keyword evidence="3" id="KW-0963">Cytoplasm</keyword>
<dbReference type="GO" id="GO:0001217">
    <property type="term" value="F:DNA-binding transcription repressor activity"/>
    <property type="evidence" value="ECO:0007669"/>
    <property type="project" value="TreeGrafter"/>
</dbReference>
<dbReference type="GO" id="GO:0000976">
    <property type="term" value="F:transcription cis-regulatory region binding"/>
    <property type="evidence" value="ECO:0007669"/>
    <property type="project" value="TreeGrafter"/>
</dbReference>
<dbReference type="AlphaFoldDB" id="A0A177NEG3"/>
<dbReference type="OrthoDB" id="5297879at2"/>
<evidence type="ECO:0000259" key="5">
    <source>
        <dbReference type="SMART" id="SM00528"/>
    </source>
</evidence>
<evidence type="ECO:0000256" key="2">
    <source>
        <dbReference type="ARBA" id="ARBA00010610"/>
    </source>
</evidence>
<comment type="caution">
    <text evidence="6">The sequence shown here is derived from an EMBL/GenBank/DDBJ whole genome shotgun (WGS) entry which is preliminary data.</text>
</comment>
<dbReference type="EMBL" id="LUUJ01000076">
    <property type="protein sequence ID" value="OAI16241.1"/>
    <property type="molecule type" value="Genomic_DNA"/>
</dbReference>
<proteinExistence type="inferred from homology"/>
<dbReference type="GO" id="GO:0003681">
    <property type="term" value="F:bent DNA binding"/>
    <property type="evidence" value="ECO:0007669"/>
    <property type="project" value="TreeGrafter"/>
</dbReference>
<accession>A0A177NEG3</accession>
<feature type="domain" description="DNA-binding protein H-NS-like C-terminal" evidence="5">
    <location>
        <begin position="60"/>
        <end position="105"/>
    </location>
</feature>
<dbReference type="GO" id="GO:0003680">
    <property type="term" value="F:minor groove of adenine-thymine-rich DNA binding"/>
    <property type="evidence" value="ECO:0007669"/>
    <property type="project" value="TreeGrafter"/>
</dbReference>
<dbReference type="PANTHER" id="PTHR38097:SF2">
    <property type="entry name" value="DNA-BINDING PROTEIN STPA"/>
    <property type="match status" value="1"/>
</dbReference>
<comment type="similarity">
    <text evidence="2">Belongs to the histone-like protein H-NS family.</text>
</comment>
<organism evidence="6 7">
    <name type="scientific">Methylomonas koyamae</name>
    <dbReference type="NCBI Taxonomy" id="702114"/>
    <lineage>
        <taxon>Bacteria</taxon>
        <taxon>Pseudomonadati</taxon>
        <taxon>Pseudomonadota</taxon>
        <taxon>Gammaproteobacteria</taxon>
        <taxon>Methylococcales</taxon>
        <taxon>Methylococcaceae</taxon>
        <taxon>Methylomonas</taxon>
    </lineage>
</organism>
<gene>
    <name evidence="6" type="ORF">A1507_11825</name>
</gene>
<evidence type="ECO:0000256" key="3">
    <source>
        <dbReference type="ARBA" id="ARBA00022490"/>
    </source>
</evidence>
<dbReference type="GO" id="GO:0009295">
    <property type="term" value="C:nucleoid"/>
    <property type="evidence" value="ECO:0007669"/>
    <property type="project" value="UniProtKB-SubCell"/>
</dbReference>
<evidence type="ECO:0000313" key="6">
    <source>
        <dbReference type="EMBL" id="OAI16241.1"/>
    </source>
</evidence>
<dbReference type="InterPro" id="IPR037150">
    <property type="entry name" value="H-NS_C_dom_sf"/>
</dbReference>
<dbReference type="SUPFAM" id="SSF81273">
    <property type="entry name" value="H-NS histone-like proteins"/>
    <property type="match status" value="1"/>
</dbReference>
<sequence length="105" mass="11555">MLEFDGKSEDELLDIIDSAKSQLSARISAKREQVIAKIKELAASINVSVEIIDATVKTKASRNPQVAPKYRNPANATQTWTGRGVAPKWMQELIGAGRSKEDFLI</sequence>
<reference evidence="6 7" key="1">
    <citation type="submission" date="2016-03" db="EMBL/GenBank/DDBJ databases">
        <authorList>
            <person name="Ploux O."/>
        </authorList>
    </citation>
    <scope>NUCLEOTIDE SEQUENCE [LARGE SCALE GENOMIC DNA]</scope>
    <source>
        <strain evidence="6 7">R-45378</strain>
    </source>
</reference>
<dbReference type="PANTHER" id="PTHR38097">
    <property type="match status" value="1"/>
</dbReference>
<dbReference type="InterPro" id="IPR027444">
    <property type="entry name" value="H-NS_C_dom"/>
</dbReference>
<comment type="subcellular location">
    <subcellularLocation>
        <location evidence="1">Cytoplasm</location>
        <location evidence="1">Nucleoid</location>
    </subcellularLocation>
</comment>